<dbReference type="RefSeq" id="WP_238551251.1">
    <property type="nucleotide sequence ID" value="NZ_CP004006.1"/>
</dbReference>
<dbReference type="InterPro" id="IPR006342">
    <property type="entry name" value="FkbM_mtfrase"/>
</dbReference>
<dbReference type="KEGG" id="lok:Loa_02592"/>
<dbReference type="InterPro" id="IPR029063">
    <property type="entry name" value="SAM-dependent_MTases_sf"/>
</dbReference>
<keyword evidence="2" id="KW-0489">Methyltransferase</keyword>
<keyword evidence="2" id="KW-0808">Transferase</keyword>
<keyword evidence="3" id="KW-1185">Reference proteome</keyword>
<dbReference type="Proteomes" id="UP000018838">
    <property type="component" value="Chromosome"/>
</dbReference>
<sequence length="188" mass="21975">MLYPIQKKHFSIGELYFVNEFEVQFLIYEIFHQLTYLSDFLTLHPDSVIVDVGANIGIFSLFAISQCNGNAQIYSFEPIPATFQCLEKNLASHKNIAKIYNEGISNVTNDCYRDFTLFGKDFATATYRKKDKLLSNYAPLLNYTTLLEITKTTNKTLYYQLKYLLFMRHYLVKKITRSKLWKPKSDVN</sequence>
<feature type="domain" description="Methyltransferase FkbM" evidence="1">
    <location>
        <begin position="51"/>
        <end position="116"/>
    </location>
</feature>
<dbReference type="eggNOG" id="COG4123">
    <property type="taxonomic scope" value="Bacteria"/>
</dbReference>
<evidence type="ECO:0000313" key="3">
    <source>
        <dbReference type="Proteomes" id="UP000018838"/>
    </source>
</evidence>
<dbReference type="Pfam" id="PF05050">
    <property type="entry name" value="Methyltransf_21"/>
    <property type="match status" value="1"/>
</dbReference>
<dbReference type="NCBIfam" id="TIGR01444">
    <property type="entry name" value="fkbM_fam"/>
    <property type="match status" value="1"/>
</dbReference>
<evidence type="ECO:0000313" key="2">
    <source>
        <dbReference type="EMBL" id="AHE68129.1"/>
    </source>
</evidence>
<proteinExistence type="predicted"/>
<reference evidence="2 3" key="1">
    <citation type="journal article" date="2013" name="Int. J. Med. Microbiol.">
        <title>Legionella oakridgensis ATCC 33761 genome sequence and phenotypic characterization reveals its replication capacity in amoebae.</title>
        <authorList>
            <person name="Brzuszkiewicz E."/>
            <person name="Schulz T."/>
            <person name="Rydzewski K."/>
            <person name="Daniel R."/>
            <person name="Gillmaier N."/>
            <person name="Dittmann C."/>
            <person name="Holland G."/>
            <person name="Schunder E."/>
            <person name="Lautner M."/>
            <person name="Eisenreich W."/>
            <person name="Luck C."/>
            <person name="Heuner K."/>
        </authorList>
    </citation>
    <scope>NUCLEOTIDE SEQUENCE [LARGE SCALE GENOMIC DNA]</scope>
    <source>
        <strain>OR-10</strain>
        <strain evidence="3">ATCC 33761</strain>
    </source>
</reference>
<dbReference type="AlphaFoldDB" id="W0BI77"/>
<protein>
    <submittedName>
        <fullName evidence="2">Methyltransferase, FkbM family</fullName>
    </submittedName>
</protein>
<evidence type="ECO:0000259" key="1">
    <source>
        <dbReference type="Pfam" id="PF05050"/>
    </source>
</evidence>
<dbReference type="PATRIC" id="fig|1268635.3.peg.2660"/>
<organism evidence="2 3">
    <name type="scientific">Legionella oakridgensis ATCC 33761 = DSM 21215</name>
    <dbReference type="NCBI Taxonomy" id="1268635"/>
    <lineage>
        <taxon>Bacteria</taxon>
        <taxon>Pseudomonadati</taxon>
        <taxon>Pseudomonadota</taxon>
        <taxon>Gammaproteobacteria</taxon>
        <taxon>Legionellales</taxon>
        <taxon>Legionellaceae</taxon>
        <taxon>Legionella</taxon>
    </lineage>
</organism>
<dbReference type="STRING" id="1268635.Loa_02592"/>
<name>W0BI77_9GAMM</name>
<accession>W0BI77</accession>
<dbReference type="HOGENOM" id="CLU_1439463_0_0_6"/>
<dbReference type="GO" id="GO:0032259">
    <property type="term" value="P:methylation"/>
    <property type="evidence" value="ECO:0007669"/>
    <property type="project" value="UniProtKB-KW"/>
</dbReference>
<dbReference type="Gene3D" id="3.40.50.150">
    <property type="entry name" value="Vaccinia Virus protein VP39"/>
    <property type="match status" value="1"/>
</dbReference>
<dbReference type="GO" id="GO:0008168">
    <property type="term" value="F:methyltransferase activity"/>
    <property type="evidence" value="ECO:0007669"/>
    <property type="project" value="UniProtKB-KW"/>
</dbReference>
<dbReference type="EMBL" id="CP004006">
    <property type="protein sequence ID" value="AHE68129.1"/>
    <property type="molecule type" value="Genomic_DNA"/>
</dbReference>
<dbReference type="SUPFAM" id="SSF53335">
    <property type="entry name" value="S-adenosyl-L-methionine-dependent methyltransferases"/>
    <property type="match status" value="1"/>
</dbReference>
<gene>
    <name evidence="2" type="ORF">Loa_02592</name>
</gene>